<name>A0A4R9LP15_9LEPT</name>
<feature type="signal peptide" evidence="1">
    <location>
        <begin position="1"/>
        <end position="22"/>
    </location>
</feature>
<sequence>MKKLQILLITLFILASPFACKLKDKSDNGKDLTDLLLLSFLTRSSSSNGCNPSTSFVICIPKGIAE</sequence>
<organism evidence="2 3">
    <name type="scientific">Leptospira ilyithenensis</name>
    <dbReference type="NCBI Taxonomy" id="2484901"/>
    <lineage>
        <taxon>Bacteria</taxon>
        <taxon>Pseudomonadati</taxon>
        <taxon>Spirochaetota</taxon>
        <taxon>Spirochaetia</taxon>
        <taxon>Leptospirales</taxon>
        <taxon>Leptospiraceae</taxon>
        <taxon>Leptospira</taxon>
    </lineage>
</organism>
<proteinExistence type="predicted"/>
<dbReference type="EMBL" id="RQHV01000061">
    <property type="protein sequence ID" value="TGN08487.1"/>
    <property type="molecule type" value="Genomic_DNA"/>
</dbReference>
<dbReference type="RefSeq" id="WP_135765439.1">
    <property type="nucleotide sequence ID" value="NZ_RQHV01000061.1"/>
</dbReference>
<accession>A0A4R9LP15</accession>
<comment type="caution">
    <text evidence="2">The sequence shown here is derived from an EMBL/GenBank/DDBJ whole genome shotgun (WGS) entry which is preliminary data.</text>
</comment>
<evidence type="ECO:0008006" key="4">
    <source>
        <dbReference type="Google" id="ProtNLM"/>
    </source>
</evidence>
<protein>
    <recommendedName>
        <fullName evidence="4">Lipoprotein</fullName>
    </recommendedName>
</protein>
<evidence type="ECO:0000313" key="3">
    <source>
        <dbReference type="Proteomes" id="UP000298264"/>
    </source>
</evidence>
<dbReference type="Proteomes" id="UP000298264">
    <property type="component" value="Unassembled WGS sequence"/>
</dbReference>
<keyword evidence="1" id="KW-0732">Signal</keyword>
<reference evidence="2" key="1">
    <citation type="journal article" date="2019" name="PLoS Negl. Trop. Dis.">
        <title>Revisiting the worldwide diversity of Leptospira species in the environment.</title>
        <authorList>
            <person name="Vincent A.T."/>
            <person name="Schiettekatte O."/>
            <person name="Bourhy P."/>
            <person name="Veyrier F.J."/>
            <person name="Picardeau M."/>
        </authorList>
    </citation>
    <scope>NUCLEOTIDE SEQUENCE [LARGE SCALE GENOMIC DNA]</scope>
    <source>
        <strain evidence="2">201400974</strain>
    </source>
</reference>
<feature type="chain" id="PRO_5020540961" description="Lipoprotein" evidence="1">
    <location>
        <begin position="23"/>
        <end position="66"/>
    </location>
</feature>
<evidence type="ECO:0000256" key="1">
    <source>
        <dbReference type="SAM" id="SignalP"/>
    </source>
</evidence>
<evidence type="ECO:0000313" key="2">
    <source>
        <dbReference type="EMBL" id="TGN08487.1"/>
    </source>
</evidence>
<dbReference type="AlphaFoldDB" id="A0A4R9LP15"/>
<gene>
    <name evidence="2" type="ORF">EHS11_16465</name>
</gene>
<keyword evidence="3" id="KW-1185">Reference proteome</keyword>